<dbReference type="RefSeq" id="WP_203658073.1">
    <property type="nucleotide sequence ID" value="NZ_BAAAZM010000009.1"/>
</dbReference>
<dbReference type="SUPFAM" id="SSF47413">
    <property type="entry name" value="lambda repressor-like DNA-binding domains"/>
    <property type="match status" value="1"/>
</dbReference>
<dbReference type="AlphaFoldDB" id="A0A8J3J5Q3"/>
<keyword evidence="3" id="KW-1185">Reference proteome</keyword>
<dbReference type="InterPro" id="IPR010982">
    <property type="entry name" value="Lambda_DNA-bd_dom_sf"/>
</dbReference>
<dbReference type="Gene3D" id="1.10.260.40">
    <property type="entry name" value="lambda repressor-like DNA-binding domains"/>
    <property type="match status" value="1"/>
</dbReference>
<dbReference type="EMBL" id="BOMB01000016">
    <property type="protein sequence ID" value="GID12091.1"/>
    <property type="molecule type" value="Genomic_DNA"/>
</dbReference>
<feature type="domain" description="HTH cro/C1-type" evidence="1">
    <location>
        <begin position="15"/>
        <end position="70"/>
    </location>
</feature>
<evidence type="ECO:0000313" key="2">
    <source>
        <dbReference type="EMBL" id="GID12091.1"/>
    </source>
</evidence>
<evidence type="ECO:0000313" key="3">
    <source>
        <dbReference type="Proteomes" id="UP000612808"/>
    </source>
</evidence>
<dbReference type="InterPro" id="IPR001387">
    <property type="entry name" value="Cro/C1-type_HTH"/>
</dbReference>
<name>A0A8J3J5Q3_9ACTN</name>
<reference evidence="2" key="1">
    <citation type="submission" date="2021-01" db="EMBL/GenBank/DDBJ databases">
        <title>Whole genome shotgun sequence of Actinocatenispora rupis NBRC 107355.</title>
        <authorList>
            <person name="Komaki H."/>
            <person name="Tamura T."/>
        </authorList>
    </citation>
    <scope>NUCLEOTIDE SEQUENCE</scope>
    <source>
        <strain evidence="2">NBRC 107355</strain>
    </source>
</reference>
<dbReference type="PROSITE" id="PS50943">
    <property type="entry name" value="HTH_CROC1"/>
    <property type="match status" value="1"/>
</dbReference>
<evidence type="ECO:0000259" key="1">
    <source>
        <dbReference type="PROSITE" id="PS50943"/>
    </source>
</evidence>
<dbReference type="Proteomes" id="UP000612808">
    <property type="component" value="Unassembled WGS sequence"/>
</dbReference>
<protein>
    <submittedName>
        <fullName evidence="2">Transcriptional regulator</fullName>
    </submittedName>
</protein>
<gene>
    <name evidence="2" type="ORF">Aru02nite_29800</name>
</gene>
<comment type="caution">
    <text evidence="2">The sequence shown here is derived from an EMBL/GenBank/DDBJ whole genome shotgun (WGS) entry which is preliminary data.</text>
</comment>
<dbReference type="Pfam" id="PF13560">
    <property type="entry name" value="HTH_31"/>
    <property type="match status" value="1"/>
</dbReference>
<dbReference type="CDD" id="cd00093">
    <property type="entry name" value="HTH_XRE"/>
    <property type="match status" value="1"/>
</dbReference>
<dbReference type="InterPro" id="IPR043917">
    <property type="entry name" value="DUF5753"/>
</dbReference>
<accession>A0A8J3J5Q3</accession>
<sequence>MISPLVRRKRLAKELRRLRDDAGLSSSQLAARAKLNRQKISMLENGHPFTNVADVAAVLTALELPDPHWHALFQIADEATKSGWWESYREGLGERQMVYVNLESGAAEVREYNLFVVPGVLQTPEYIRPRGELTAYQWQQSGKGRYDIDRGVNARMMRQQVLRRPGGPSYHAILDELVIRRAAASPTVMAHQLRTLADASTADGRTAVRVLPIVADLGDLWLPRSPFSLYTYPDPGDPTVAVVDTEIEDYVYIEESEVRPYLELWSRLEKAALSVDESARFLAEQAEHFAKASERKS</sequence>
<dbReference type="SMART" id="SM00530">
    <property type="entry name" value="HTH_XRE"/>
    <property type="match status" value="1"/>
</dbReference>
<proteinExistence type="predicted"/>
<dbReference type="GO" id="GO:0003677">
    <property type="term" value="F:DNA binding"/>
    <property type="evidence" value="ECO:0007669"/>
    <property type="project" value="InterPro"/>
</dbReference>
<dbReference type="Pfam" id="PF19054">
    <property type="entry name" value="DUF5753"/>
    <property type="match status" value="1"/>
</dbReference>
<organism evidence="2 3">
    <name type="scientific">Actinocatenispora rupis</name>
    <dbReference type="NCBI Taxonomy" id="519421"/>
    <lineage>
        <taxon>Bacteria</taxon>
        <taxon>Bacillati</taxon>
        <taxon>Actinomycetota</taxon>
        <taxon>Actinomycetes</taxon>
        <taxon>Micromonosporales</taxon>
        <taxon>Micromonosporaceae</taxon>
        <taxon>Actinocatenispora</taxon>
    </lineage>
</organism>